<organism evidence="1 2">
    <name type="scientific">Gilliamella apicola</name>
    <dbReference type="NCBI Taxonomy" id="1196095"/>
    <lineage>
        <taxon>Bacteria</taxon>
        <taxon>Pseudomonadati</taxon>
        <taxon>Pseudomonadota</taxon>
        <taxon>Gammaproteobacteria</taxon>
        <taxon>Orbales</taxon>
        <taxon>Orbaceae</taxon>
        <taxon>Gilliamella</taxon>
    </lineage>
</organism>
<comment type="caution">
    <text evidence="1">The sequence shown here is derived from an EMBL/GenBank/DDBJ whole genome shotgun (WGS) entry which is preliminary data.</text>
</comment>
<reference evidence="1 2" key="1">
    <citation type="submission" date="2018-05" db="EMBL/GenBank/DDBJ databases">
        <title>Reference genomes for bee gut microbiota database.</title>
        <authorList>
            <person name="Ellegaard K.M."/>
        </authorList>
    </citation>
    <scope>NUCLEOTIDE SEQUENCE [LARGE SCALE GENOMIC DNA]</scope>
    <source>
        <strain evidence="1 2">ESL0177</strain>
    </source>
</reference>
<accession>A0A2V4DZD6</accession>
<proteinExistence type="predicted"/>
<protein>
    <submittedName>
        <fullName evidence="1">AraC family transcriptional regulator</fullName>
    </submittedName>
</protein>
<sequence length="81" mass="9354">MQVDKIAVCKPIETLINTLLKKGFAIAETKISDYHFHELSFILKGKYTSEIDHISHLKIKKLDDATFTCLCHWSTVNLIYE</sequence>
<evidence type="ECO:0000313" key="2">
    <source>
        <dbReference type="Proteomes" id="UP000247483"/>
    </source>
</evidence>
<evidence type="ECO:0000313" key="1">
    <source>
        <dbReference type="EMBL" id="PXZ03304.1"/>
    </source>
</evidence>
<dbReference type="EMBL" id="QGLP01000006">
    <property type="protein sequence ID" value="PXZ03304.1"/>
    <property type="molecule type" value="Genomic_DNA"/>
</dbReference>
<dbReference type="RefSeq" id="WP_034883470.1">
    <property type="nucleotide sequence ID" value="NZ_QGLP01000006.1"/>
</dbReference>
<gene>
    <name evidence="1" type="ORF">DKK79_10640</name>
</gene>
<dbReference type="AlphaFoldDB" id="A0A2V4DZD6"/>
<name>A0A2V4DZD6_9GAMM</name>
<dbReference type="Proteomes" id="UP000247483">
    <property type="component" value="Unassembled WGS sequence"/>
</dbReference>